<comment type="similarity">
    <text evidence="1">Belongs to the LysR transcriptional regulatory family.</text>
</comment>
<evidence type="ECO:0000256" key="4">
    <source>
        <dbReference type="ARBA" id="ARBA00023163"/>
    </source>
</evidence>
<dbReference type="PANTHER" id="PTHR30126">
    <property type="entry name" value="HTH-TYPE TRANSCRIPTIONAL REGULATOR"/>
    <property type="match status" value="1"/>
</dbReference>
<name>A0ABU0WAM9_9GAMM</name>
<evidence type="ECO:0000313" key="7">
    <source>
        <dbReference type="Proteomes" id="UP001239019"/>
    </source>
</evidence>
<keyword evidence="2" id="KW-0805">Transcription regulation</keyword>
<keyword evidence="7" id="KW-1185">Reference proteome</keyword>
<dbReference type="InterPro" id="IPR005119">
    <property type="entry name" value="LysR_subst-bd"/>
</dbReference>
<dbReference type="InterPro" id="IPR000847">
    <property type="entry name" value="LysR_HTH_N"/>
</dbReference>
<dbReference type="InterPro" id="IPR036390">
    <property type="entry name" value="WH_DNA-bd_sf"/>
</dbReference>
<dbReference type="PANTHER" id="PTHR30126:SF5">
    <property type="entry name" value="HTH-TYPE TRANSCRIPTIONAL ACTIVATOR CMPR"/>
    <property type="match status" value="1"/>
</dbReference>
<keyword evidence="3" id="KW-0238">DNA-binding</keyword>
<dbReference type="Gene3D" id="3.40.190.290">
    <property type="match status" value="1"/>
</dbReference>
<evidence type="ECO:0000256" key="3">
    <source>
        <dbReference type="ARBA" id="ARBA00023125"/>
    </source>
</evidence>
<reference evidence="6 7" key="1">
    <citation type="submission" date="2023-08" db="EMBL/GenBank/DDBJ databases">
        <title>Whole-genome sequencing of halo(alkali)philic microorganisms from hypersaline lakes.</title>
        <authorList>
            <person name="Sorokin D.Y."/>
            <person name="Abbas B."/>
            <person name="Merkel A.Y."/>
        </authorList>
    </citation>
    <scope>NUCLEOTIDE SEQUENCE [LARGE SCALE GENOMIC DNA]</scope>
    <source>
        <strain evidence="6 7">AB-CW4</strain>
    </source>
</reference>
<dbReference type="SUPFAM" id="SSF46785">
    <property type="entry name" value="Winged helix' DNA-binding domain"/>
    <property type="match status" value="1"/>
</dbReference>
<dbReference type="Pfam" id="PF00126">
    <property type="entry name" value="HTH_1"/>
    <property type="match status" value="1"/>
</dbReference>
<dbReference type="InterPro" id="IPR036388">
    <property type="entry name" value="WH-like_DNA-bd_sf"/>
</dbReference>
<dbReference type="SUPFAM" id="SSF53850">
    <property type="entry name" value="Periplasmic binding protein-like II"/>
    <property type="match status" value="1"/>
</dbReference>
<dbReference type="Gene3D" id="1.10.10.10">
    <property type="entry name" value="Winged helix-like DNA-binding domain superfamily/Winged helix DNA-binding domain"/>
    <property type="match status" value="1"/>
</dbReference>
<dbReference type="Pfam" id="PF03466">
    <property type="entry name" value="LysR_substrate"/>
    <property type="match status" value="1"/>
</dbReference>
<evidence type="ECO:0000256" key="2">
    <source>
        <dbReference type="ARBA" id="ARBA00023015"/>
    </source>
</evidence>
<accession>A0ABU0WAM9</accession>
<evidence type="ECO:0000313" key="6">
    <source>
        <dbReference type="EMBL" id="MDQ2070828.1"/>
    </source>
</evidence>
<dbReference type="PROSITE" id="PS50931">
    <property type="entry name" value="HTH_LYSR"/>
    <property type="match status" value="1"/>
</dbReference>
<sequence>MHLTLHQLRIFRTVAETGSITRAAKQLHLTPPTLSIQLRQLSEAAGLPLYEVVGRRLRLTEAGHDMFEAARAVDEPLRRLEQQLSARQGIERGRLKIAAVSTGEYFMPRVLGNFRRQHPGIEASLSILPRSALIERLNEGLDDWYLMTRPPSDRRLENQQVGINPLVMIAAPDHPWTRAPSIGFDLIARTGFVVREQGSGTRLWTEEWLQRFGVELRPELELGSNEAIKQAVRGGHGLAVISLHAVQLELEAGELVMLDVPYFPAPVYWHLVQKPDRRLTPAAEAFHNHLLAEMPRLDQQLVQRLHDNDQPWPPTDHQA</sequence>
<dbReference type="EMBL" id="JAVDDT010000011">
    <property type="protein sequence ID" value="MDQ2070828.1"/>
    <property type="molecule type" value="Genomic_DNA"/>
</dbReference>
<evidence type="ECO:0000259" key="5">
    <source>
        <dbReference type="PROSITE" id="PS50931"/>
    </source>
</evidence>
<proteinExistence type="inferred from homology"/>
<evidence type="ECO:0000256" key="1">
    <source>
        <dbReference type="ARBA" id="ARBA00009437"/>
    </source>
</evidence>
<dbReference type="Proteomes" id="UP001239019">
    <property type="component" value="Unassembled WGS sequence"/>
</dbReference>
<comment type="caution">
    <text evidence="6">The sequence shown here is derived from an EMBL/GenBank/DDBJ whole genome shotgun (WGS) entry which is preliminary data.</text>
</comment>
<feature type="domain" description="HTH lysR-type" evidence="5">
    <location>
        <begin position="3"/>
        <end position="60"/>
    </location>
</feature>
<keyword evidence="4" id="KW-0804">Transcription</keyword>
<gene>
    <name evidence="6" type="ORF">RBH19_13200</name>
</gene>
<dbReference type="RefSeq" id="WP_306729325.1">
    <property type="nucleotide sequence ID" value="NZ_JAVDDT010000011.1"/>
</dbReference>
<protein>
    <submittedName>
        <fullName evidence="6">LysR family transcriptional regulator</fullName>
    </submittedName>
</protein>
<organism evidence="6 7">
    <name type="scientific">Natronospira bacteriovora</name>
    <dbReference type="NCBI Taxonomy" id="3069753"/>
    <lineage>
        <taxon>Bacteria</taxon>
        <taxon>Pseudomonadati</taxon>
        <taxon>Pseudomonadota</taxon>
        <taxon>Gammaproteobacteria</taxon>
        <taxon>Natronospirales</taxon>
        <taxon>Natronospiraceae</taxon>
        <taxon>Natronospira</taxon>
    </lineage>
</organism>